<proteinExistence type="predicted"/>
<dbReference type="Proteomes" id="UP000677228">
    <property type="component" value="Unassembled WGS sequence"/>
</dbReference>
<protein>
    <recommendedName>
        <fullName evidence="3">LamG-like jellyroll fold domain-containing protein</fullName>
    </recommendedName>
</protein>
<dbReference type="SMART" id="SM00560">
    <property type="entry name" value="LamGL"/>
    <property type="match status" value="1"/>
</dbReference>
<dbReference type="SUPFAM" id="SSF49899">
    <property type="entry name" value="Concanavalin A-like lectins/glucanases"/>
    <property type="match status" value="2"/>
</dbReference>
<dbReference type="Pfam" id="PF13385">
    <property type="entry name" value="Laminin_G_3"/>
    <property type="match status" value="2"/>
</dbReference>
<dbReference type="Proteomes" id="UP000682733">
    <property type="component" value="Unassembled WGS sequence"/>
</dbReference>
<dbReference type="AlphaFoldDB" id="A0A8S2FYE0"/>
<evidence type="ECO:0000313" key="6">
    <source>
        <dbReference type="Proteomes" id="UP000677228"/>
    </source>
</evidence>
<comment type="caution">
    <text evidence="4">The sequence shown here is derived from an EMBL/GenBank/DDBJ whole genome shotgun (WGS) entry which is preliminary data.</text>
</comment>
<evidence type="ECO:0000313" key="4">
    <source>
        <dbReference type="EMBL" id="CAF1585742.1"/>
    </source>
</evidence>
<gene>
    <name evidence="4" type="ORF">OVA965_LOCUS41246</name>
    <name evidence="5" type="ORF">TMI583_LOCUS42840</name>
</gene>
<evidence type="ECO:0000259" key="3">
    <source>
        <dbReference type="SMART" id="SM00560"/>
    </source>
</evidence>
<evidence type="ECO:0000256" key="2">
    <source>
        <dbReference type="ARBA" id="ARBA00023157"/>
    </source>
</evidence>
<accession>A0A8S2FYE0</accession>
<feature type="non-terminal residue" evidence="4">
    <location>
        <position position="1"/>
    </location>
</feature>
<dbReference type="EMBL" id="CAJOBA010070226">
    <property type="protein sequence ID" value="CAF4387113.1"/>
    <property type="molecule type" value="Genomic_DNA"/>
</dbReference>
<dbReference type="EMBL" id="CAJNOK010046999">
    <property type="protein sequence ID" value="CAF1585742.1"/>
    <property type="molecule type" value="Genomic_DNA"/>
</dbReference>
<reference evidence="4" key="1">
    <citation type="submission" date="2021-02" db="EMBL/GenBank/DDBJ databases">
        <authorList>
            <person name="Nowell W R."/>
        </authorList>
    </citation>
    <scope>NUCLEOTIDE SEQUENCE</scope>
</reference>
<organism evidence="4 6">
    <name type="scientific">Didymodactylos carnosus</name>
    <dbReference type="NCBI Taxonomy" id="1234261"/>
    <lineage>
        <taxon>Eukaryota</taxon>
        <taxon>Metazoa</taxon>
        <taxon>Spiralia</taxon>
        <taxon>Gnathifera</taxon>
        <taxon>Rotifera</taxon>
        <taxon>Eurotatoria</taxon>
        <taxon>Bdelloidea</taxon>
        <taxon>Philodinida</taxon>
        <taxon>Philodinidae</taxon>
        <taxon>Didymodactylos</taxon>
    </lineage>
</organism>
<keyword evidence="1" id="KW-0732">Signal</keyword>
<evidence type="ECO:0000256" key="1">
    <source>
        <dbReference type="ARBA" id="ARBA00022729"/>
    </source>
</evidence>
<dbReference type="Gene3D" id="2.60.120.200">
    <property type="match status" value="2"/>
</dbReference>
<dbReference type="InterPro" id="IPR013320">
    <property type="entry name" value="ConA-like_dom_sf"/>
</dbReference>
<keyword evidence="2" id="KW-1015">Disulfide bond</keyword>
<name>A0A8S2FYE0_9BILA</name>
<dbReference type="InterPro" id="IPR006558">
    <property type="entry name" value="LamG-like"/>
</dbReference>
<sequence>AHTTLSLNTWYHAAFVYDYIARTRTIYLNGYQDGFSSAGVLATSGSSVTIGGGPIGGSTTAQVYFGGYIDHLYSTRAKSSCEILNDATLAGYFPFDGSLNDSGPNFLVGTSTGAFFISGKVNQALQLNSTTPCYFQMKTTLALGTSNQAFTIALWIMPTTLSGVLVYVSSLSTGAGWCFPFLGFSSSGAIIAQVTNSSNTVTSVNGPVIPTGAFWTHIVQTFSSTNGIRLYVDGSVRASSNGSTGWSYSASGVQNYVTLGSNQGQSCGTTGDIVLGQYTGAVDELRVYSRELSSTEICKLYAG</sequence>
<evidence type="ECO:0000313" key="5">
    <source>
        <dbReference type="EMBL" id="CAF4387113.1"/>
    </source>
</evidence>
<feature type="domain" description="LamG-like jellyroll fold" evidence="3">
    <location>
        <begin position="148"/>
        <end position="295"/>
    </location>
</feature>